<dbReference type="InterPro" id="IPR008271">
    <property type="entry name" value="Ser/Thr_kinase_AS"/>
</dbReference>
<keyword evidence="5" id="KW-0418">Kinase</keyword>
<keyword evidence="4 9" id="KW-0547">Nucleotide-binding</keyword>
<dbReference type="PROSITE" id="PS50222">
    <property type="entry name" value="EF_HAND_2"/>
    <property type="match status" value="1"/>
</dbReference>
<dbReference type="InterPro" id="IPR011992">
    <property type="entry name" value="EF-hand-dom_pair"/>
</dbReference>
<feature type="compositionally biased region" description="Low complexity" evidence="10">
    <location>
        <begin position="133"/>
        <end position="151"/>
    </location>
</feature>
<evidence type="ECO:0000256" key="1">
    <source>
        <dbReference type="ARBA" id="ARBA00001946"/>
    </source>
</evidence>
<dbReference type="InterPro" id="IPR035892">
    <property type="entry name" value="C2_domain_sf"/>
</dbReference>
<dbReference type="PROSITE" id="PS00108">
    <property type="entry name" value="PROTEIN_KINASE_ST"/>
    <property type="match status" value="1"/>
</dbReference>
<dbReference type="InterPro" id="IPR050205">
    <property type="entry name" value="CDPK_Ser/Thr_kinases"/>
</dbReference>
<keyword evidence="3" id="KW-0808">Transferase</keyword>
<dbReference type="Gene3D" id="1.10.510.10">
    <property type="entry name" value="Transferase(Phosphotransferase) domain 1"/>
    <property type="match status" value="1"/>
</dbReference>
<protein>
    <recommendedName>
        <fullName evidence="15">Non-specific serine/threonine protein kinase</fullName>
    </recommendedName>
</protein>
<dbReference type="SUPFAM" id="SSF49562">
    <property type="entry name" value="C2 domain (Calcium/lipid-binding domain, CaLB)"/>
    <property type="match status" value="1"/>
</dbReference>
<evidence type="ECO:0000256" key="3">
    <source>
        <dbReference type="ARBA" id="ARBA00022679"/>
    </source>
</evidence>
<evidence type="ECO:0000256" key="5">
    <source>
        <dbReference type="ARBA" id="ARBA00022777"/>
    </source>
</evidence>
<sequence length="905" mass="99305">MSQGPSQVELCCKGANLTRIFLTFCKTQSPFVEIELDGKLIDRTKPDEDGNKMPRWNKRVLINTDGRMLVFRVKVVGSFDNKLCGEGHIDLRKCLKDQKDEFAVPLKKDGESTGFLAFSIRPLGARPLNGGNAQAQAQMQAQNHAQSGYPQPQAPPASYPATPAASHLPHEQAQMPQAQAGAHAQTHYGDGGQSQPQASPPGWAPQAPRAGPGMAAAPLPPQPHAGGAYAHNHHGHTGQLQPQAPPAGWMPQAPHSNPAMVAAPVSPSVQAQAPQQLPLPARPPAQPTTNEAAHAGQASQVKVGSRGQQAANELMQSKDRMREYADRPFKSLQGREELNLAEFQTAINQLCADFEMANPGERGIAKMFQKHSGGEGKGVNREDFEALMFRLLCFLLAEGDVSISKTKPKGGEARDAQWREEFLKTNKQAITEVYDFGKKLGEGAFGAVYMAYHKTELQGTSRRQRVAKVISKASAVKNGTPHEKVREEFAVLKRLDHPHVLRIFEDFEDDTNFYIVLEPCRGGDLQEAVAKPHTSDPHEWERWVAKALQHTLEAVAYCHGRGVIHKDLKPDNVMMASPKGAPVQDLHIVVVDFGLAQMFGSPTDRSNEIAGTPPFMAPEVWKGNFGKACDVWACGVMLFYMLSGTYPFMASRLEDFPRAVAMEPDWSRIAGASPEAQWMCAAMLIKDERTRPFAQQLLQQQWFATPDLAGPGGGDMLSNTVRVGIMSVQERSDFEKFVGRLVATQLDAGQLKKVNEAFRTFDKDRDGTLSREELVHGLMTLGATQADALKVVDGMDVGKTGQISYTEFLAGATDLRHKSPKERDELLWLAWQQFGPDKSGLVRTSDIQTALAARGMTVAEMPQAFMKQLHKGASSTMTFDAFKLLFQEDQSCFLMTSVCRVSSLR</sequence>
<dbReference type="Gene3D" id="1.10.238.10">
    <property type="entry name" value="EF-hand"/>
    <property type="match status" value="2"/>
</dbReference>
<name>A0ABN9SJL2_9DINO</name>
<dbReference type="PANTHER" id="PTHR24349">
    <property type="entry name" value="SERINE/THREONINE-PROTEIN KINASE"/>
    <property type="match status" value="1"/>
</dbReference>
<dbReference type="Pfam" id="PF13499">
    <property type="entry name" value="EF-hand_7"/>
    <property type="match status" value="1"/>
</dbReference>
<feature type="region of interest" description="Disordered" evidence="10">
    <location>
        <begin position="127"/>
        <end position="310"/>
    </location>
</feature>
<dbReference type="InterPro" id="IPR011009">
    <property type="entry name" value="Kinase-like_dom_sf"/>
</dbReference>
<dbReference type="SMART" id="SM00220">
    <property type="entry name" value="S_TKc"/>
    <property type="match status" value="1"/>
</dbReference>
<comment type="cofactor">
    <cofactor evidence="1">
        <name>Mg(2+)</name>
        <dbReference type="ChEBI" id="CHEBI:18420"/>
    </cofactor>
</comment>
<feature type="binding site" evidence="9">
    <location>
        <position position="468"/>
    </location>
    <ligand>
        <name>ATP</name>
        <dbReference type="ChEBI" id="CHEBI:30616"/>
    </ligand>
</feature>
<dbReference type="InterPro" id="IPR018247">
    <property type="entry name" value="EF_Hand_1_Ca_BS"/>
</dbReference>
<dbReference type="PROSITE" id="PS00107">
    <property type="entry name" value="PROTEIN_KINASE_ATP"/>
    <property type="match status" value="1"/>
</dbReference>
<evidence type="ECO:0000256" key="7">
    <source>
        <dbReference type="ARBA" id="ARBA00022840"/>
    </source>
</evidence>
<feature type="domain" description="EF-hand" evidence="12">
    <location>
        <begin position="749"/>
        <end position="784"/>
    </location>
</feature>
<feature type="compositionally biased region" description="Low complexity" evidence="10">
    <location>
        <begin position="258"/>
        <end position="279"/>
    </location>
</feature>
<dbReference type="Proteomes" id="UP001189429">
    <property type="component" value="Unassembled WGS sequence"/>
</dbReference>
<evidence type="ECO:0000256" key="2">
    <source>
        <dbReference type="ARBA" id="ARBA00022527"/>
    </source>
</evidence>
<keyword evidence="6" id="KW-0106">Calcium</keyword>
<evidence type="ECO:0000256" key="4">
    <source>
        <dbReference type="ARBA" id="ARBA00022741"/>
    </source>
</evidence>
<evidence type="ECO:0000259" key="11">
    <source>
        <dbReference type="PROSITE" id="PS50011"/>
    </source>
</evidence>
<evidence type="ECO:0000313" key="14">
    <source>
        <dbReference type="Proteomes" id="UP001189429"/>
    </source>
</evidence>
<dbReference type="InterPro" id="IPR017441">
    <property type="entry name" value="Protein_kinase_ATP_BS"/>
</dbReference>
<keyword evidence="14" id="KW-1185">Reference proteome</keyword>
<dbReference type="PROSITE" id="PS50011">
    <property type="entry name" value="PROTEIN_KINASE_DOM"/>
    <property type="match status" value="1"/>
</dbReference>
<proteinExistence type="inferred from homology"/>
<gene>
    <name evidence="13" type="ORF">PCOR1329_LOCUS30157</name>
</gene>
<reference evidence="13" key="1">
    <citation type="submission" date="2023-10" db="EMBL/GenBank/DDBJ databases">
        <authorList>
            <person name="Chen Y."/>
            <person name="Shah S."/>
            <person name="Dougan E. K."/>
            <person name="Thang M."/>
            <person name="Chan C."/>
        </authorList>
    </citation>
    <scope>NUCLEOTIDE SEQUENCE [LARGE SCALE GENOMIC DNA]</scope>
</reference>
<comment type="similarity">
    <text evidence="8">Belongs to the protein kinase superfamily. Ser/Thr protein kinase family. CDPK subfamily.</text>
</comment>
<organism evidence="13 14">
    <name type="scientific">Prorocentrum cordatum</name>
    <dbReference type="NCBI Taxonomy" id="2364126"/>
    <lineage>
        <taxon>Eukaryota</taxon>
        <taxon>Sar</taxon>
        <taxon>Alveolata</taxon>
        <taxon>Dinophyceae</taxon>
        <taxon>Prorocentrales</taxon>
        <taxon>Prorocentraceae</taxon>
        <taxon>Prorocentrum</taxon>
    </lineage>
</organism>
<feature type="domain" description="Protein kinase" evidence="11">
    <location>
        <begin position="434"/>
        <end position="703"/>
    </location>
</feature>
<evidence type="ECO:0000259" key="12">
    <source>
        <dbReference type="PROSITE" id="PS50222"/>
    </source>
</evidence>
<keyword evidence="2" id="KW-0723">Serine/threonine-protein kinase</keyword>
<dbReference type="CDD" id="cd00051">
    <property type="entry name" value="EFh"/>
    <property type="match status" value="1"/>
</dbReference>
<evidence type="ECO:0008006" key="15">
    <source>
        <dbReference type="Google" id="ProtNLM"/>
    </source>
</evidence>
<dbReference type="EMBL" id="CAUYUJ010011525">
    <property type="protein sequence ID" value="CAK0831949.1"/>
    <property type="molecule type" value="Genomic_DNA"/>
</dbReference>
<evidence type="ECO:0000256" key="6">
    <source>
        <dbReference type="ARBA" id="ARBA00022837"/>
    </source>
</evidence>
<evidence type="ECO:0000256" key="10">
    <source>
        <dbReference type="SAM" id="MobiDB-lite"/>
    </source>
</evidence>
<keyword evidence="7 9" id="KW-0067">ATP-binding</keyword>
<dbReference type="InterPro" id="IPR000719">
    <property type="entry name" value="Prot_kinase_dom"/>
</dbReference>
<evidence type="ECO:0000256" key="8">
    <source>
        <dbReference type="ARBA" id="ARBA00024334"/>
    </source>
</evidence>
<dbReference type="InterPro" id="IPR002048">
    <property type="entry name" value="EF_hand_dom"/>
</dbReference>
<dbReference type="CDD" id="cd00030">
    <property type="entry name" value="C2"/>
    <property type="match status" value="1"/>
</dbReference>
<dbReference type="SUPFAM" id="SSF56112">
    <property type="entry name" value="Protein kinase-like (PK-like)"/>
    <property type="match status" value="1"/>
</dbReference>
<comment type="caution">
    <text evidence="13">The sequence shown here is derived from an EMBL/GenBank/DDBJ whole genome shotgun (WGS) entry which is preliminary data.</text>
</comment>
<accession>A0ABN9SJL2</accession>
<dbReference type="SMART" id="SM00054">
    <property type="entry name" value="EFh"/>
    <property type="match status" value="2"/>
</dbReference>
<dbReference type="SUPFAM" id="SSF47473">
    <property type="entry name" value="EF-hand"/>
    <property type="match status" value="1"/>
</dbReference>
<feature type="compositionally biased region" description="Polar residues" evidence="10">
    <location>
        <begin position="297"/>
        <end position="310"/>
    </location>
</feature>
<dbReference type="PROSITE" id="PS00018">
    <property type="entry name" value="EF_HAND_1"/>
    <property type="match status" value="1"/>
</dbReference>
<dbReference type="Pfam" id="PF00069">
    <property type="entry name" value="Pkinase"/>
    <property type="match status" value="1"/>
</dbReference>
<feature type="compositionally biased region" description="Low complexity" evidence="10">
    <location>
        <begin position="204"/>
        <end position="217"/>
    </location>
</feature>
<evidence type="ECO:0000313" key="13">
    <source>
        <dbReference type="EMBL" id="CAK0831949.1"/>
    </source>
</evidence>
<evidence type="ECO:0000256" key="9">
    <source>
        <dbReference type="PROSITE-ProRule" id="PRU10141"/>
    </source>
</evidence>